<name>A0ABV2DMN8_9HYPH</name>
<proteinExistence type="predicted"/>
<reference evidence="1 2" key="1">
    <citation type="submission" date="2024-06" db="EMBL/GenBank/DDBJ databases">
        <authorList>
            <person name="Kim D.-U."/>
        </authorList>
    </citation>
    <scope>NUCLEOTIDE SEQUENCE [LARGE SCALE GENOMIC DNA]</scope>
    <source>
        <strain evidence="1 2">KACC15460</strain>
    </source>
</reference>
<gene>
    <name evidence="1" type="ORF">ABVQ20_30355</name>
</gene>
<comment type="caution">
    <text evidence="1">The sequence shown here is derived from an EMBL/GenBank/DDBJ whole genome shotgun (WGS) entry which is preliminary data.</text>
</comment>
<evidence type="ECO:0000313" key="1">
    <source>
        <dbReference type="EMBL" id="MET2831262.1"/>
    </source>
</evidence>
<keyword evidence="2" id="KW-1185">Reference proteome</keyword>
<protein>
    <submittedName>
        <fullName evidence="1">Uncharacterized protein</fullName>
    </submittedName>
</protein>
<dbReference type="EMBL" id="JBEWSZ010000003">
    <property type="protein sequence ID" value="MET2831262.1"/>
    <property type="molecule type" value="Genomic_DNA"/>
</dbReference>
<sequence>MSRYTITVTGKGRSDPDAIIGYDPPLRTLFLQAFPHEVTDDPALWLGTRDREYETVDALRAAALARGFDFMPLPAALAAKLIEDKAAAAGWAPRDGRLAEFLKRLNLSD</sequence>
<organism evidence="1 2">
    <name type="scientific">Mesorhizobium shangrilense</name>
    <dbReference type="NCBI Taxonomy" id="460060"/>
    <lineage>
        <taxon>Bacteria</taxon>
        <taxon>Pseudomonadati</taxon>
        <taxon>Pseudomonadota</taxon>
        <taxon>Alphaproteobacteria</taxon>
        <taxon>Hyphomicrobiales</taxon>
        <taxon>Phyllobacteriaceae</taxon>
        <taxon>Mesorhizobium</taxon>
    </lineage>
</organism>
<evidence type="ECO:0000313" key="2">
    <source>
        <dbReference type="Proteomes" id="UP001548832"/>
    </source>
</evidence>
<dbReference type="Proteomes" id="UP001548832">
    <property type="component" value="Unassembled WGS sequence"/>
</dbReference>
<dbReference type="RefSeq" id="WP_354463366.1">
    <property type="nucleotide sequence ID" value="NZ_JBEWSZ010000003.1"/>
</dbReference>
<accession>A0ABV2DMN8</accession>